<feature type="compositionally biased region" description="Polar residues" evidence="1">
    <location>
        <begin position="264"/>
        <end position="281"/>
    </location>
</feature>
<feature type="region of interest" description="Disordered" evidence="1">
    <location>
        <begin position="1"/>
        <end position="203"/>
    </location>
</feature>
<dbReference type="GO" id="GO:0005829">
    <property type="term" value="C:cytosol"/>
    <property type="evidence" value="ECO:0007669"/>
    <property type="project" value="TreeGrafter"/>
</dbReference>
<feature type="region of interest" description="Disordered" evidence="1">
    <location>
        <begin position="223"/>
        <end position="364"/>
    </location>
</feature>
<feature type="compositionally biased region" description="Polar residues" evidence="1">
    <location>
        <begin position="71"/>
        <end position="81"/>
    </location>
</feature>
<name>A0A7D9LLH8_PARCT</name>
<dbReference type="PANTHER" id="PTHR14932:SF1">
    <property type="entry name" value="RAB-LIKE PROTEIN 6"/>
    <property type="match status" value="1"/>
</dbReference>
<evidence type="ECO:0000313" key="3">
    <source>
        <dbReference type="Proteomes" id="UP001152795"/>
    </source>
</evidence>
<feature type="compositionally biased region" description="Basic and acidic residues" evidence="1">
    <location>
        <begin position="234"/>
        <end position="249"/>
    </location>
</feature>
<dbReference type="OrthoDB" id="207081at2759"/>
<protein>
    <submittedName>
        <fullName evidence="2">Uncharacterized protein</fullName>
    </submittedName>
</protein>
<feature type="compositionally biased region" description="Basic residues" evidence="1">
    <location>
        <begin position="308"/>
        <end position="321"/>
    </location>
</feature>
<feature type="compositionally biased region" description="Low complexity" evidence="1">
    <location>
        <begin position="46"/>
        <end position="70"/>
    </location>
</feature>
<reference evidence="2" key="1">
    <citation type="submission" date="2020-04" db="EMBL/GenBank/DDBJ databases">
        <authorList>
            <person name="Alioto T."/>
            <person name="Alioto T."/>
            <person name="Gomez Garrido J."/>
        </authorList>
    </citation>
    <scope>NUCLEOTIDE SEQUENCE</scope>
    <source>
        <strain evidence="2">A484AB</strain>
    </source>
</reference>
<dbReference type="GO" id="GO:0005525">
    <property type="term" value="F:GTP binding"/>
    <property type="evidence" value="ECO:0007669"/>
    <property type="project" value="InterPro"/>
</dbReference>
<feature type="compositionally biased region" description="Basic residues" evidence="1">
    <location>
        <begin position="335"/>
        <end position="348"/>
    </location>
</feature>
<feature type="compositionally biased region" description="Polar residues" evidence="1">
    <location>
        <begin position="146"/>
        <end position="162"/>
    </location>
</feature>
<feature type="compositionally biased region" description="Acidic residues" evidence="1">
    <location>
        <begin position="164"/>
        <end position="178"/>
    </location>
</feature>
<dbReference type="Proteomes" id="UP001152795">
    <property type="component" value="Unassembled WGS sequence"/>
</dbReference>
<feature type="compositionally biased region" description="Basic and acidic residues" evidence="1">
    <location>
        <begin position="1"/>
        <end position="33"/>
    </location>
</feature>
<sequence length="364" mass="40301">ATLEEMSFHRNTEEQDYDKFLAYMEKKASEKKQPPPKPQTFGNSIKSSPSTPPKSSTTPVQSPTVTTSKPGSSKKTANQPKSIDDFVPEETIDSTFLDETDKGEVKKTTAGRSDTSDDSDSEKGGNPMVSGFQDISSEDELEDNVEITTTQKASEAPQNTSFDVDIDLTSDESEEETGVGDVVSPMLHSDDDSNDSEKITEPAKPVVLKTKYDVVLNDEDNNFMDAWLDSPSTDPREVSVKSRKRDDKNISTLNTNDLDMFEASQLTSKSSSNTQATVDENSSSGVEEEKKKSHSEKKQSKEGEEGKHRHRSKNKHKKKSKTKESEDGVTESSEKKHKSKKKSRQKNGKTREKAEGTGADYESF</sequence>
<dbReference type="InterPro" id="IPR040385">
    <property type="entry name" value="RABL6"/>
</dbReference>
<gene>
    <name evidence="2" type="ORF">PACLA_8A070083</name>
</gene>
<dbReference type="AlphaFoldDB" id="A0A7D9LLH8"/>
<dbReference type="PANTHER" id="PTHR14932">
    <property type="entry name" value="RAS GTPASE-RELATED"/>
    <property type="match status" value="1"/>
</dbReference>
<dbReference type="EMBL" id="CACRXK020020880">
    <property type="protein sequence ID" value="CAB4035263.1"/>
    <property type="molecule type" value="Genomic_DNA"/>
</dbReference>
<feature type="non-terminal residue" evidence="2">
    <location>
        <position position="1"/>
    </location>
</feature>
<feature type="compositionally biased region" description="Basic and acidic residues" evidence="1">
    <location>
        <begin position="188"/>
        <end position="201"/>
    </location>
</feature>
<keyword evidence="3" id="KW-1185">Reference proteome</keyword>
<evidence type="ECO:0000256" key="1">
    <source>
        <dbReference type="SAM" id="MobiDB-lite"/>
    </source>
</evidence>
<evidence type="ECO:0000313" key="2">
    <source>
        <dbReference type="EMBL" id="CAB4035263.1"/>
    </source>
</evidence>
<dbReference type="GO" id="GO:0005634">
    <property type="term" value="C:nucleus"/>
    <property type="evidence" value="ECO:0007669"/>
    <property type="project" value="TreeGrafter"/>
</dbReference>
<comment type="caution">
    <text evidence="2">The sequence shown here is derived from an EMBL/GenBank/DDBJ whole genome shotgun (WGS) entry which is preliminary data.</text>
</comment>
<feature type="compositionally biased region" description="Acidic residues" evidence="1">
    <location>
        <begin position="86"/>
        <end position="98"/>
    </location>
</feature>
<accession>A0A7D9LLH8</accession>
<organism evidence="2 3">
    <name type="scientific">Paramuricea clavata</name>
    <name type="common">Red gorgonian</name>
    <name type="synonym">Violescent sea-whip</name>
    <dbReference type="NCBI Taxonomy" id="317549"/>
    <lineage>
        <taxon>Eukaryota</taxon>
        <taxon>Metazoa</taxon>
        <taxon>Cnidaria</taxon>
        <taxon>Anthozoa</taxon>
        <taxon>Octocorallia</taxon>
        <taxon>Malacalcyonacea</taxon>
        <taxon>Plexauridae</taxon>
        <taxon>Paramuricea</taxon>
    </lineage>
</organism>
<feature type="compositionally biased region" description="Basic and acidic residues" evidence="1">
    <location>
        <begin position="287"/>
        <end position="307"/>
    </location>
</feature>
<proteinExistence type="predicted"/>
<feature type="compositionally biased region" description="Acidic residues" evidence="1">
    <location>
        <begin position="136"/>
        <end position="145"/>
    </location>
</feature>